<feature type="domain" description="HTH araC/xylS-type" evidence="4">
    <location>
        <begin position="234"/>
        <end position="334"/>
    </location>
</feature>
<dbReference type="InterPro" id="IPR018060">
    <property type="entry name" value="HTH_AraC"/>
</dbReference>
<reference evidence="5 6" key="1">
    <citation type="submission" date="2020-08" db="EMBL/GenBank/DDBJ databases">
        <title>Genomic Encyclopedia of Type Strains, Phase IV (KMG-IV): sequencing the most valuable type-strain genomes for metagenomic binning, comparative biology and taxonomic classification.</title>
        <authorList>
            <person name="Goeker M."/>
        </authorList>
    </citation>
    <scope>NUCLEOTIDE SEQUENCE [LARGE SCALE GENOMIC DNA]</scope>
    <source>
        <strain evidence="5 6">DSM 25701</strain>
    </source>
</reference>
<evidence type="ECO:0000313" key="5">
    <source>
        <dbReference type="EMBL" id="MBB5189170.1"/>
    </source>
</evidence>
<dbReference type="PRINTS" id="PR00032">
    <property type="entry name" value="HTHARAC"/>
</dbReference>
<dbReference type="InterPro" id="IPR009057">
    <property type="entry name" value="Homeodomain-like_sf"/>
</dbReference>
<evidence type="ECO:0000313" key="6">
    <source>
        <dbReference type="Proteomes" id="UP000536640"/>
    </source>
</evidence>
<dbReference type="PANTHER" id="PTHR47894:SF1">
    <property type="entry name" value="HTH-TYPE TRANSCRIPTIONAL REGULATOR VQSM"/>
    <property type="match status" value="1"/>
</dbReference>
<keyword evidence="1" id="KW-0805">Transcription regulation</keyword>
<proteinExistence type="predicted"/>
<sequence length="334" mass="38615">MTDITIAMPFVIQSLEGAAAAGCDTKLFLKECGISPALLEQNQARIALDNFVMLQQRIMKVMNDEGMGLFDRPLRLGSFDLMAHAMMAFETIGEILERMCHYNNLFEVGFIHAIEIHDKYITYQLHRRHPGAVKNSYIATSSAMTIHRFLCWISMTRVPLVSVHLDYPPPDWSAEYRSVFYGFPVKFNEKCIELTFHESDMLLPNKQDFSGLHAYVARAPRNIFTPHENLSYSTKIRAEILRCIHKERDVPNMEKIAEQLSIHPQTLRRRLQEESTDFMLLRTQARRDVAIYMLSNTQYRIQDISDQLGFSETSAFVRAFKGWMGTTPMAYRKL</sequence>
<comment type="caution">
    <text evidence="5">The sequence shown here is derived from an EMBL/GenBank/DDBJ whole genome shotgun (WGS) entry which is preliminary data.</text>
</comment>
<dbReference type="EMBL" id="JACHHW010000015">
    <property type="protein sequence ID" value="MBB5189170.1"/>
    <property type="molecule type" value="Genomic_DNA"/>
</dbReference>
<gene>
    <name evidence="5" type="ORF">HNQ57_003473</name>
</gene>
<dbReference type="SUPFAM" id="SSF46689">
    <property type="entry name" value="Homeodomain-like"/>
    <property type="match status" value="1"/>
</dbReference>
<dbReference type="AlphaFoldDB" id="A0A840RA08"/>
<dbReference type="Gene3D" id="1.10.10.60">
    <property type="entry name" value="Homeodomain-like"/>
    <property type="match status" value="1"/>
</dbReference>
<keyword evidence="3" id="KW-0804">Transcription</keyword>
<protein>
    <submittedName>
        <fullName evidence="5">AraC-like DNA-binding protein</fullName>
    </submittedName>
</protein>
<organism evidence="5 6">
    <name type="scientific">Zhongshania antarctica</name>
    <dbReference type="NCBI Taxonomy" id="641702"/>
    <lineage>
        <taxon>Bacteria</taxon>
        <taxon>Pseudomonadati</taxon>
        <taxon>Pseudomonadota</taxon>
        <taxon>Gammaproteobacteria</taxon>
        <taxon>Cellvibrionales</taxon>
        <taxon>Spongiibacteraceae</taxon>
        <taxon>Zhongshania</taxon>
    </lineage>
</organism>
<dbReference type="Pfam" id="PF12833">
    <property type="entry name" value="HTH_18"/>
    <property type="match status" value="1"/>
</dbReference>
<evidence type="ECO:0000256" key="1">
    <source>
        <dbReference type="ARBA" id="ARBA00023015"/>
    </source>
</evidence>
<dbReference type="Proteomes" id="UP000536640">
    <property type="component" value="Unassembled WGS sequence"/>
</dbReference>
<keyword evidence="2 5" id="KW-0238">DNA-binding</keyword>
<dbReference type="RefSeq" id="WP_184465039.1">
    <property type="nucleotide sequence ID" value="NZ_JACHHW010000015.1"/>
</dbReference>
<dbReference type="GO" id="GO:0003700">
    <property type="term" value="F:DNA-binding transcription factor activity"/>
    <property type="evidence" value="ECO:0007669"/>
    <property type="project" value="InterPro"/>
</dbReference>
<accession>A0A840RA08</accession>
<dbReference type="SMART" id="SM00342">
    <property type="entry name" value="HTH_ARAC"/>
    <property type="match status" value="1"/>
</dbReference>
<dbReference type="PROSITE" id="PS01124">
    <property type="entry name" value="HTH_ARAC_FAMILY_2"/>
    <property type="match status" value="1"/>
</dbReference>
<name>A0A840RA08_9GAMM</name>
<dbReference type="GO" id="GO:0005829">
    <property type="term" value="C:cytosol"/>
    <property type="evidence" value="ECO:0007669"/>
    <property type="project" value="TreeGrafter"/>
</dbReference>
<keyword evidence="6" id="KW-1185">Reference proteome</keyword>
<evidence type="ECO:0000259" key="4">
    <source>
        <dbReference type="PROSITE" id="PS01124"/>
    </source>
</evidence>
<dbReference type="InterPro" id="IPR020449">
    <property type="entry name" value="Tscrpt_reg_AraC-type_HTH"/>
</dbReference>
<dbReference type="InterPro" id="IPR032687">
    <property type="entry name" value="AraC-type_N"/>
</dbReference>
<dbReference type="Pfam" id="PF12625">
    <property type="entry name" value="Arabinose_bd"/>
    <property type="match status" value="1"/>
</dbReference>
<evidence type="ECO:0000256" key="2">
    <source>
        <dbReference type="ARBA" id="ARBA00023125"/>
    </source>
</evidence>
<dbReference type="PANTHER" id="PTHR47894">
    <property type="entry name" value="HTH-TYPE TRANSCRIPTIONAL REGULATOR GADX"/>
    <property type="match status" value="1"/>
</dbReference>
<evidence type="ECO:0000256" key="3">
    <source>
        <dbReference type="ARBA" id="ARBA00023163"/>
    </source>
</evidence>
<dbReference type="GO" id="GO:0000976">
    <property type="term" value="F:transcription cis-regulatory region binding"/>
    <property type="evidence" value="ECO:0007669"/>
    <property type="project" value="TreeGrafter"/>
</dbReference>